<dbReference type="InterPro" id="IPR032780">
    <property type="entry name" value="DNA_pol3_delt_C"/>
</dbReference>
<dbReference type="InterPro" id="IPR005790">
    <property type="entry name" value="DNA_polIII_delta"/>
</dbReference>
<dbReference type="PANTHER" id="PTHR34388:SF1">
    <property type="entry name" value="DNA POLYMERASE III SUBUNIT DELTA"/>
    <property type="match status" value="1"/>
</dbReference>
<dbReference type="EC" id="2.7.7.7" evidence="1"/>
<evidence type="ECO:0000256" key="5">
    <source>
        <dbReference type="ARBA" id="ARBA00022705"/>
    </source>
</evidence>
<organism evidence="12 13">
    <name type="scientific">Rhodoferax aquaticus</name>
    <dbReference type="NCBI Taxonomy" id="2527691"/>
    <lineage>
        <taxon>Bacteria</taxon>
        <taxon>Pseudomonadati</taxon>
        <taxon>Pseudomonadota</taxon>
        <taxon>Betaproteobacteria</taxon>
        <taxon>Burkholderiales</taxon>
        <taxon>Comamonadaceae</taxon>
        <taxon>Rhodoferax</taxon>
    </lineage>
</organism>
<feature type="region of interest" description="Disordered" evidence="9">
    <location>
        <begin position="356"/>
        <end position="376"/>
    </location>
</feature>
<evidence type="ECO:0000256" key="8">
    <source>
        <dbReference type="ARBA" id="ARBA00049244"/>
    </source>
</evidence>
<evidence type="ECO:0000256" key="3">
    <source>
        <dbReference type="ARBA" id="ARBA00022679"/>
    </source>
</evidence>
<dbReference type="PANTHER" id="PTHR34388">
    <property type="entry name" value="DNA POLYMERASE III SUBUNIT DELTA"/>
    <property type="match status" value="1"/>
</dbReference>
<dbReference type="Pfam" id="PF06144">
    <property type="entry name" value="DNA_pol3_delta"/>
    <property type="match status" value="1"/>
</dbReference>
<dbReference type="GO" id="GO:0003887">
    <property type="term" value="F:DNA-directed DNA polymerase activity"/>
    <property type="evidence" value="ECO:0007669"/>
    <property type="project" value="UniProtKB-KW"/>
</dbReference>
<reference evidence="13" key="2">
    <citation type="journal article" date="2020" name="Int. J. Syst. Evol. Microbiol.">
        <title>Genomic insights into a novel species Rhodoferax aquaticus sp. nov., isolated from freshwater.</title>
        <authorList>
            <person name="Li T."/>
            <person name="Zhuo Y."/>
            <person name="Jin C.Z."/>
            <person name="Wu X."/>
            <person name="Ko S.R."/>
            <person name="Jin F.J."/>
            <person name="Ahn C.Y."/>
            <person name="Oh H.M."/>
            <person name="Lee H.G."/>
            <person name="Jin L."/>
        </authorList>
    </citation>
    <scope>NUCLEOTIDE SEQUENCE [LARGE SCALE GENOMIC DNA]</scope>
    <source>
        <strain evidence="13">Gr-4</strain>
    </source>
</reference>
<dbReference type="Gene3D" id="1.20.272.10">
    <property type="match status" value="1"/>
</dbReference>
<dbReference type="GO" id="GO:0009360">
    <property type="term" value="C:DNA polymerase III complex"/>
    <property type="evidence" value="ECO:0007669"/>
    <property type="project" value="InterPro"/>
</dbReference>
<dbReference type="RefSeq" id="WP_142808787.1">
    <property type="nucleotide sequence ID" value="NZ_CP036282.1"/>
</dbReference>
<keyword evidence="6" id="KW-0239">DNA-directed DNA polymerase</keyword>
<proteinExistence type="inferred from homology"/>
<dbReference type="AlphaFoldDB" id="A0A515EKH7"/>
<gene>
    <name evidence="12" type="ORF">EXZ61_02730</name>
</gene>
<comment type="catalytic activity">
    <reaction evidence="8">
        <text>DNA(n) + a 2'-deoxyribonucleoside 5'-triphosphate = DNA(n+1) + diphosphate</text>
        <dbReference type="Rhea" id="RHEA:22508"/>
        <dbReference type="Rhea" id="RHEA-COMP:17339"/>
        <dbReference type="Rhea" id="RHEA-COMP:17340"/>
        <dbReference type="ChEBI" id="CHEBI:33019"/>
        <dbReference type="ChEBI" id="CHEBI:61560"/>
        <dbReference type="ChEBI" id="CHEBI:173112"/>
        <dbReference type="EC" id="2.7.7.7"/>
    </reaction>
</comment>
<evidence type="ECO:0000256" key="6">
    <source>
        <dbReference type="ARBA" id="ARBA00022932"/>
    </source>
</evidence>
<protein>
    <recommendedName>
        <fullName evidence="2">DNA polymerase III subunit delta</fullName>
        <ecNumber evidence="1">2.7.7.7</ecNumber>
    </recommendedName>
</protein>
<evidence type="ECO:0000256" key="9">
    <source>
        <dbReference type="SAM" id="MobiDB-lite"/>
    </source>
</evidence>
<evidence type="ECO:0000256" key="2">
    <source>
        <dbReference type="ARBA" id="ARBA00017703"/>
    </source>
</evidence>
<evidence type="ECO:0000259" key="10">
    <source>
        <dbReference type="Pfam" id="PF06144"/>
    </source>
</evidence>
<keyword evidence="5" id="KW-0235">DNA replication</keyword>
<dbReference type="Gene3D" id="3.40.50.300">
    <property type="entry name" value="P-loop containing nucleotide triphosphate hydrolases"/>
    <property type="match status" value="1"/>
</dbReference>
<dbReference type="Gene3D" id="1.10.8.60">
    <property type="match status" value="1"/>
</dbReference>
<accession>A0A515EKH7</accession>
<dbReference type="NCBIfam" id="TIGR01128">
    <property type="entry name" value="holA"/>
    <property type="match status" value="1"/>
</dbReference>
<keyword evidence="3" id="KW-0808">Transferase</keyword>
<name>A0A515EKH7_9BURK</name>
<keyword evidence="4" id="KW-0548">Nucleotidyltransferase</keyword>
<reference evidence="13" key="1">
    <citation type="submission" date="2019-02" db="EMBL/GenBank/DDBJ databases">
        <title>Complete genome sequence of Rhodoferax sp. Gr-4.</title>
        <authorList>
            <person name="Jin L."/>
        </authorList>
    </citation>
    <scope>NUCLEOTIDE SEQUENCE [LARGE SCALE GENOMIC DNA]</scope>
    <source>
        <strain evidence="13">Gr-4</strain>
    </source>
</reference>
<dbReference type="EMBL" id="CP036282">
    <property type="protein sequence ID" value="QDL53172.1"/>
    <property type="molecule type" value="Genomic_DNA"/>
</dbReference>
<dbReference type="Proteomes" id="UP000317365">
    <property type="component" value="Chromosome"/>
</dbReference>
<dbReference type="InterPro" id="IPR027417">
    <property type="entry name" value="P-loop_NTPase"/>
</dbReference>
<sequence>MQISANQLANHLQRGLKSLYTVHGDEPLLAQEALDAIRAVARTQGYTERTSHTVSGAHFDWSEVLAAGGSLSLFADKQILEIRIPSGKPGKDGSAALQQLAQSAQGNDSTLTLVMLPRLDKMTKTGAWFAALESYGVTLQVDPVERAALPQWIAQRLSAQGQRVQAGEDGQRTLQFFADRVEGNLLAAHQEVQKLALLFPATGPEGGVLTLEQVESAVANVARYDVFKLSEAILAGQSLRVQRMLDGLQAEGEAEVLVHYTVAEDIRALKRVKDAMAQGRPLPMALREQRVWGNKERLFERVLPRLSDAAIAELLQSAHVVDGIVKGLKQPDWPHNGWQALHRLALQLTALCANTAPTSAGPATPRPAMAPAYGRR</sequence>
<comment type="similarity">
    <text evidence="7">Belongs to the DNA polymerase HolA subunit family.</text>
</comment>
<evidence type="ECO:0000259" key="11">
    <source>
        <dbReference type="Pfam" id="PF14840"/>
    </source>
</evidence>
<dbReference type="SUPFAM" id="SSF52540">
    <property type="entry name" value="P-loop containing nucleoside triphosphate hydrolases"/>
    <property type="match status" value="1"/>
</dbReference>
<dbReference type="KEGG" id="rhg:EXZ61_02730"/>
<evidence type="ECO:0000256" key="4">
    <source>
        <dbReference type="ARBA" id="ARBA00022695"/>
    </source>
</evidence>
<dbReference type="Pfam" id="PF14840">
    <property type="entry name" value="DNA_pol3_delt_C"/>
    <property type="match status" value="1"/>
</dbReference>
<dbReference type="GO" id="GO:0006261">
    <property type="term" value="P:DNA-templated DNA replication"/>
    <property type="evidence" value="ECO:0007669"/>
    <property type="project" value="TreeGrafter"/>
</dbReference>
<evidence type="ECO:0000313" key="12">
    <source>
        <dbReference type="EMBL" id="QDL53172.1"/>
    </source>
</evidence>
<feature type="domain" description="DNA polymerase III subunit delta C-terminal" evidence="11">
    <location>
        <begin position="227"/>
        <end position="348"/>
    </location>
</feature>
<dbReference type="CDD" id="cd18138">
    <property type="entry name" value="HLD_clamp_pol_III_delta"/>
    <property type="match status" value="1"/>
</dbReference>
<dbReference type="InterPro" id="IPR008921">
    <property type="entry name" value="DNA_pol3_clamp-load_cplx_C"/>
</dbReference>
<evidence type="ECO:0000256" key="1">
    <source>
        <dbReference type="ARBA" id="ARBA00012417"/>
    </source>
</evidence>
<feature type="domain" description="DNA polymerase III delta N-terminal" evidence="10">
    <location>
        <begin position="20"/>
        <end position="134"/>
    </location>
</feature>
<dbReference type="SUPFAM" id="SSF48019">
    <property type="entry name" value="post-AAA+ oligomerization domain-like"/>
    <property type="match status" value="1"/>
</dbReference>
<dbReference type="GO" id="GO:0003677">
    <property type="term" value="F:DNA binding"/>
    <property type="evidence" value="ECO:0007669"/>
    <property type="project" value="InterPro"/>
</dbReference>
<keyword evidence="13" id="KW-1185">Reference proteome</keyword>
<evidence type="ECO:0000313" key="13">
    <source>
        <dbReference type="Proteomes" id="UP000317365"/>
    </source>
</evidence>
<evidence type="ECO:0000256" key="7">
    <source>
        <dbReference type="ARBA" id="ARBA00034754"/>
    </source>
</evidence>
<dbReference type="InterPro" id="IPR010372">
    <property type="entry name" value="DNA_pol3_delta_N"/>
</dbReference>